<dbReference type="OrthoDB" id="9983081at2"/>
<evidence type="ECO:0000313" key="2">
    <source>
        <dbReference type="Proteomes" id="UP000194265"/>
    </source>
</evidence>
<name>A0A1X9T0Z6_9BACT</name>
<protein>
    <submittedName>
        <fullName evidence="1">Uncharacterized protein</fullName>
    </submittedName>
</protein>
<proteinExistence type="predicted"/>
<evidence type="ECO:0000313" key="1">
    <source>
        <dbReference type="EMBL" id="ARR02204.1"/>
    </source>
</evidence>
<dbReference type="EMBL" id="CP018791">
    <property type="protein sequence ID" value="ARR02204.1"/>
    <property type="molecule type" value="Genomic_DNA"/>
</dbReference>
<dbReference type="STRING" id="1660074.CVIC8964_0792"/>
<dbReference type="Proteomes" id="UP000194265">
    <property type="component" value="Chromosome"/>
</dbReference>
<gene>
    <name evidence="1" type="ORF">CVIC8964_0792</name>
</gene>
<dbReference type="RefSeq" id="WP_086333652.1">
    <property type="nucleotide sequence ID" value="NZ_CP018791.1"/>
</dbReference>
<accession>A0A1X9T0Z6</accession>
<sequence>MKNEMREEFISSVLFSGKADKTQVKFASQSVLKDISDDKLNEFALFALSMKTKYDNSIQMLLNAVNEYQKEQYLKTIRATKPFNNIQSLRNFLNTYFKGKIIGSGIAPFIYTNIKLNDELQFINENTQKPLNAEDESEFLENLLKEQDLIGVYRADLIAYRINQRDNAPKNGELSELEKIDCGVYVMDKEAVEKAWARLFGLIDELKGFKKIRVANDKL</sequence>
<organism evidence="1 2">
    <name type="scientific">Campylobacter vicugnae</name>
    <dbReference type="NCBI Taxonomy" id="1660076"/>
    <lineage>
        <taxon>Bacteria</taxon>
        <taxon>Pseudomonadati</taxon>
        <taxon>Campylobacterota</taxon>
        <taxon>Epsilonproteobacteria</taxon>
        <taxon>Campylobacterales</taxon>
        <taxon>Campylobacteraceae</taxon>
        <taxon>Campylobacter</taxon>
    </lineage>
</organism>
<reference evidence="1 2" key="1">
    <citation type="journal article" date="2017" name="Genome Biol. Evol.">
        <title>Comparative Genomic Analysis Identifies a Campylobacter Clade Deficient in Selenium Metabolism.</title>
        <authorList>
            <person name="Miller W.G."/>
            <person name="Yee E."/>
            <person name="Lopes B.S."/>
            <person name="Chapman M.H."/>
            <person name="Huynh S."/>
            <person name="Bono J.L."/>
            <person name="Parker C.T."/>
            <person name="Strachan N.J.C."/>
            <person name="Forbes K.J."/>
        </authorList>
    </citation>
    <scope>NUCLEOTIDE SEQUENCE [LARGE SCALE GENOMIC DNA]</scope>
    <source>
        <strain evidence="1 2">RM8964</strain>
    </source>
</reference>
<dbReference type="AlphaFoldDB" id="A0A1X9T0Z6"/>